<evidence type="ECO:0008006" key="3">
    <source>
        <dbReference type="Google" id="ProtNLM"/>
    </source>
</evidence>
<dbReference type="InterPro" id="IPR007344">
    <property type="entry name" value="GrpB/CoaE"/>
</dbReference>
<dbReference type="STRING" id="1385511.GCA_000425225_04233"/>
<dbReference type="OrthoDB" id="9799092at2"/>
<name>A0A0A5FWW5_9BACI</name>
<gene>
    <name evidence="1" type="ORF">N783_05730</name>
</gene>
<dbReference type="PANTHER" id="PTHR34822">
    <property type="entry name" value="GRPB DOMAIN PROTEIN (AFU_ORTHOLOGUE AFUA_1G01530)"/>
    <property type="match status" value="1"/>
</dbReference>
<dbReference type="SUPFAM" id="SSF81301">
    <property type="entry name" value="Nucleotidyltransferase"/>
    <property type="match status" value="1"/>
</dbReference>
<evidence type="ECO:0000313" key="2">
    <source>
        <dbReference type="Proteomes" id="UP000030403"/>
    </source>
</evidence>
<dbReference type="Pfam" id="PF04229">
    <property type="entry name" value="GrpB"/>
    <property type="match status" value="1"/>
</dbReference>
<dbReference type="EMBL" id="AVPF01000136">
    <property type="protein sequence ID" value="KGX83200.1"/>
    <property type="molecule type" value="Genomic_DNA"/>
</dbReference>
<keyword evidence="2" id="KW-1185">Reference proteome</keyword>
<evidence type="ECO:0000313" key="1">
    <source>
        <dbReference type="EMBL" id="KGX83200.1"/>
    </source>
</evidence>
<dbReference type="InterPro" id="IPR043519">
    <property type="entry name" value="NT_sf"/>
</dbReference>
<comment type="caution">
    <text evidence="1">The sequence shown here is derived from an EMBL/GenBank/DDBJ whole genome shotgun (WGS) entry which is preliminary data.</text>
</comment>
<protein>
    <recommendedName>
        <fullName evidence="3">GrpB family protein</fullName>
    </recommendedName>
</protein>
<dbReference type="AlphaFoldDB" id="A0A0A5FWW5"/>
<dbReference type="Proteomes" id="UP000030403">
    <property type="component" value="Unassembled WGS sequence"/>
</dbReference>
<reference evidence="1 2" key="1">
    <citation type="submission" date="2013-08" db="EMBL/GenBank/DDBJ databases">
        <authorList>
            <person name="Huang J."/>
            <person name="Wang G."/>
        </authorList>
    </citation>
    <scope>NUCLEOTIDE SEQUENCE [LARGE SCALE GENOMIC DNA]</scope>
    <source>
        <strain evidence="1 2">BH030004</strain>
    </source>
</reference>
<dbReference type="PANTHER" id="PTHR34822:SF1">
    <property type="entry name" value="GRPB FAMILY PROTEIN"/>
    <property type="match status" value="1"/>
</dbReference>
<dbReference type="Gene3D" id="3.30.460.10">
    <property type="entry name" value="Beta Polymerase, domain 2"/>
    <property type="match status" value="1"/>
</dbReference>
<accession>A0A0A5FWW5</accession>
<proteinExistence type="predicted"/>
<sequence>MTHYAIEVVDFDERWVEQFNSIKQVISRCIGQLILDVEHVGSTSVKGLPAMPILDFLIRQRES</sequence>
<organism evidence="1 2">
    <name type="scientific">Pontibacillus marinus BH030004 = DSM 16465</name>
    <dbReference type="NCBI Taxonomy" id="1385511"/>
    <lineage>
        <taxon>Bacteria</taxon>
        <taxon>Bacillati</taxon>
        <taxon>Bacillota</taxon>
        <taxon>Bacilli</taxon>
        <taxon>Bacillales</taxon>
        <taxon>Bacillaceae</taxon>
        <taxon>Pontibacillus</taxon>
    </lineage>
</organism>